<evidence type="ECO:0000256" key="7">
    <source>
        <dbReference type="ARBA" id="ARBA00022798"/>
    </source>
</evidence>
<dbReference type="PANTHER" id="PTHR31650:SF1">
    <property type="entry name" value="WAX ESTER SYNTHASE_DIACYLGLYCEROL ACYLTRANSFERASE 4-RELATED"/>
    <property type="match status" value="1"/>
</dbReference>
<dbReference type="Pfam" id="PF03007">
    <property type="entry name" value="WS_DGAT_cat"/>
    <property type="match status" value="1"/>
</dbReference>
<dbReference type="GO" id="GO:0019432">
    <property type="term" value="P:triglyceride biosynthetic process"/>
    <property type="evidence" value="ECO:0007669"/>
    <property type="project" value="UniProtKB-UniPathway"/>
</dbReference>
<dbReference type="InterPro" id="IPR045034">
    <property type="entry name" value="O-acyltransferase_WSD1-like"/>
</dbReference>
<reference evidence="14 15" key="1">
    <citation type="submission" date="2017-02" db="EMBL/GenBank/DDBJ databases">
        <title>The new phylogeny of genus Mycobacterium.</title>
        <authorList>
            <person name="Tortoli E."/>
            <person name="Trovato A."/>
            <person name="Cirillo D.M."/>
        </authorList>
    </citation>
    <scope>NUCLEOTIDE SEQUENCE [LARGE SCALE GENOMIC DNA]</scope>
    <source>
        <strain evidence="14 15">DSM 45578</strain>
    </source>
</reference>
<keyword evidence="9 11" id="KW-0012">Acyltransferase</keyword>
<feature type="domain" description="O-acyltransferase WSD1 C-terminal" evidence="13">
    <location>
        <begin position="304"/>
        <end position="449"/>
    </location>
</feature>
<dbReference type="GO" id="GO:0005886">
    <property type="term" value="C:plasma membrane"/>
    <property type="evidence" value="ECO:0007669"/>
    <property type="project" value="TreeGrafter"/>
</dbReference>
<evidence type="ECO:0000256" key="5">
    <source>
        <dbReference type="ARBA" id="ARBA00022516"/>
    </source>
</evidence>
<dbReference type="PANTHER" id="PTHR31650">
    <property type="entry name" value="O-ACYLTRANSFERASE (WSD1-LIKE) FAMILY PROTEIN"/>
    <property type="match status" value="1"/>
</dbReference>
<evidence type="ECO:0000259" key="12">
    <source>
        <dbReference type="Pfam" id="PF03007"/>
    </source>
</evidence>
<sequence length="455" mass="49400">MKLISPTDALFLVGESREHPMHVGGLQLFEPPADAGPDFVAEMYRAIAGFGDFQPTFRKHPATFFGGITNIGWTLDDEVDVDYHLRRSALPRPGRVRELLELTSRIHGSLLDRHRPLWEAYFVEGLSDGRFAIYTKIHHSLIDGVSAQRLMIRTLSADSDDREIRVPWTLAPRKRSTPRSGAATSLVRSVAGTAATVAGLGPTTLGLARAALLEQQLTLPFGAPKTMFNVPIGGARRCAAQSWPLERIRTVKSATGVTVNDVVLAMCAGALRAYLEEQHALPETPLVAMVPVSLRDEHEQDAGGNMVGTILCNLATDTADPLRRLEIISTSMRDNKRVFNELPRTQALALSGFLIAGLGLSLVPGFVASAPPPFNIVISNVPGAREPMYWNGARLDGNYPMSIALDGQALNITLTNNADNLDFGLVGCRRSVPHLQRLLTHLEDSLTDLEKAAAG</sequence>
<dbReference type="Proteomes" id="UP000192366">
    <property type="component" value="Unassembled WGS sequence"/>
</dbReference>
<dbReference type="UniPathway" id="UPA00282"/>
<evidence type="ECO:0000256" key="3">
    <source>
        <dbReference type="ARBA" id="ARBA00009587"/>
    </source>
</evidence>
<evidence type="ECO:0000256" key="11">
    <source>
        <dbReference type="RuleBase" id="RU361241"/>
    </source>
</evidence>
<dbReference type="EC" id="2.3.1.20" evidence="4 11"/>
<comment type="pathway">
    <text evidence="2">Lipid metabolism.</text>
</comment>
<comment type="caution">
    <text evidence="14">The sequence shown here is derived from an EMBL/GenBank/DDBJ whole genome shotgun (WGS) entry which is preliminary data.</text>
</comment>
<dbReference type="GO" id="GO:0006071">
    <property type="term" value="P:glycerol metabolic process"/>
    <property type="evidence" value="ECO:0007669"/>
    <property type="project" value="UniProtKB-KW"/>
</dbReference>
<comment type="similarity">
    <text evidence="3 11">Belongs to the long-chain O-acyltransferase family.</text>
</comment>
<evidence type="ECO:0000256" key="10">
    <source>
        <dbReference type="ARBA" id="ARBA00048109"/>
    </source>
</evidence>
<dbReference type="InterPro" id="IPR023213">
    <property type="entry name" value="CAT-like_dom_sf"/>
</dbReference>
<evidence type="ECO:0000256" key="9">
    <source>
        <dbReference type="ARBA" id="ARBA00023315"/>
    </source>
</evidence>
<keyword evidence="7 11" id="KW-0319">Glycerol metabolism</keyword>
<dbReference type="GO" id="GO:0051701">
    <property type="term" value="P:biological process involved in interaction with host"/>
    <property type="evidence" value="ECO:0007669"/>
    <property type="project" value="TreeGrafter"/>
</dbReference>
<dbReference type="InterPro" id="IPR014292">
    <property type="entry name" value="Acyl_transf_WS/DGAT"/>
</dbReference>
<evidence type="ECO:0000313" key="14">
    <source>
        <dbReference type="EMBL" id="ORA01542.1"/>
    </source>
</evidence>
<dbReference type="GO" id="GO:0001666">
    <property type="term" value="P:response to hypoxia"/>
    <property type="evidence" value="ECO:0007669"/>
    <property type="project" value="TreeGrafter"/>
</dbReference>
<evidence type="ECO:0000256" key="8">
    <source>
        <dbReference type="ARBA" id="ARBA00023098"/>
    </source>
</evidence>
<evidence type="ECO:0000256" key="2">
    <source>
        <dbReference type="ARBA" id="ARBA00005189"/>
    </source>
</evidence>
<evidence type="ECO:0000256" key="1">
    <source>
        <dbReference type="ARBA" id="ARBA00004771"/>
    </source>
</evidence>
<dbReference type="STRING" id="564198.BST17_27705"/>
<keyword evidence="15" id="KW-1185">Reference proteome</keyword>
<name>A0A1W9YNQ0_MYCBA</name>
<dbReference type="InterPro" id="IPR004255">
    <property type="entry name" value="O-acyltransferase_WSD1_N"/>
</dbReference>
<dbReference type="AlphaFoldDB" id="A0A1W9YNQ0"/>
<comment type="catalytic activity">
    <reaction evidence="10 11">
        <text>an acyl-CoA + a 1,2-diacyl-sn-glycerol = a triacyl-sn-glycerol + CoA</text>
        <dbReference type="Rhea" id="RHEA:10868"/>
        <dbReference type="ChEBI" id="CHEBI:17815"/>
        <dbReference type="ChEBI" id="CHEBI:57287"/>
        <dbReference type="ChEBI" id="CHEBI:58342"/>
        <dbReference type="ChEBI" id="CHEBI:64615"/>
        <dbReference type="EC" id="2.3.1.20"/>
    </reaction>
</comment>
<keyword evidence="6 11" id="KW-0808">Transferase</keyword>
<comment type="pathway">
    <text evidence="1 11">Glycerolipid metabolism; triacylglycerol biosynthesis.</text>
</comment>
<dbReference type="GO" id="GO:0004144">
    <property type="term" value="F:diacylglycerol O-acyltransferase activity"/>
    <property type="evidence" value="ECO:0007669"/>
    <property type="project" value="UniProtKB-EC"/>
</dbReference>
<accession>A0A1W9YNQ0</accession>
<evidence type="ECO:0000313" key="15">
    <source>
        <dbReference type="Proteomes" id="UP000192366"/>
    </source>
</evidence>
<evidence type="ECO:0000256" key="6">
    <source>
        <dbReference type="ARBA" id="ARBA00022679"/>
    </source>
</evidence>
<dbReference type="GO" id="GO:0071731">
    <property type="term" value="P:response to nitric oxide"/>
    <property type="evidence" value="ECO:0007669"/>
    <property type="project" value="TreeGrafter"/>
</dbReference>
<organism evidence="14 15">
    <name type="scientific">Mycolicibacterium bacteremicum</name>
    <name type="common">Mycobacterium bacteremicum</name>
    <dbReference type="NCBI Taxonomy" id="564198"/>
    <lineage>
        <taxon>Bacteria</taxon>
        <taxon>Bacillati</taxon>
        <taxon>Actinomycetota</taxon>
        <taxon>Actinomycetes</taxon>
        <taxon>Mycobacteriales</taxon>
        <taxon>Mycobacteriaceae</taxon>
        <taxon>Mycolicibacterium</taxon>
    </lineage>
</organism>
<dbReference type="RefSeq" id="WP_083062212.1">
    <property type="nucleotide sequence ID" value="NZ_JACKVM010000010.1"/>
</dbReference>
<dbReference type="EMBL" id="MVHJ01000048">
    <property type="protein sequence ID" value="ORA01542.1"/>
    <property type="molecule type" value="Genomic_DNA"/>
</dbReference>
<dbReference type="NCBIfam" id="TIGR02946">
    <property type="entry name" value="acyl_WS_DGAT"/>
    <property type="match status" value="1"/>
</dbReference>
<dbReference type="SUPFAM" id="SSF52777">
    <property type="entry name" value="CoA-dependent acyltransferases"/>
    <property type="match status" value="2"/>
</dbReference>
<dbReference type="Pfam" id="PF06974">
    <property type="entry name" value="WS_DGAT_C"/>
    <property type="match status" value="1"/>
</dbReference>
<dbReference type="OrthoDB" id="9810950at2"/>
<dbReference type="Gene3D" id="3.30.559.10">
    <property type="entry name" value="Chloramphenicol acetyltransferase-like domain"/>
    <property type="match status" value="1"/>
</dbReference>
<feature type="domain" description="O-acyltransferase WSD1-like N-terminal" evidence="12">
    <location>
        <begin position="5"/>
        <end position="263"/>
    </location>
</feature>
<dbReference type="Gene3D" id="3.30.559.30">
    <property type="entry name" value="Nonribosomal peptide synthetase, condensation domain"/>
    <property type="match status" value="1"/>
</dbReference>
<gene>
    <name evidence="14" type="ORF">BST17_27705</name>
</gene>
<evidence type="ECO:0000256" key="4">
    <source>
        <dbReference type="ARBA" id="ARBA00013244"/>
    </source>
</evidence>
<evidence type="ECO:0000259" key="13">
    <source>
        <dbReference type="Pfam" id="PF06974"/>
    </source>
</evidence>
<proteinExistence type="inferred from homology"/>
<keyword evidence="5 11" id="KW-0444">Lipid biosynthesis</keyword>
<protein>
    <recommendedName>
        <fullName evidence="4 11">Diacylglycerol O-acyltransferase</fullName>
        <ecNumber evidence="4 11">2.3.1.20</ecNumber>
    </recommendedName>
</protein>
<dbReference type="InterPro" id="IPR009721">
    <property type="entry name" value="O-acyltransferase_WSD1_C"/>
</dbReference>
<keyword evidence="8 11" id="KW-0443">Lipid metabolism</keyword>